<feature type="coiled-coil region" evidence="1">
    <location>
        <begin position="15"/>
        <end position="56"/>
    </location>
</feature>
<keyword evidence="1" id="KW-0175">Coiled coil</keyword>
<name>A0ABV8VUW8_9BACI</name>
<dbReference type="RefSeq" id="WP_390197428.1">
    <property type="nucleotide sequence ID" value="NZ_JBHSDV010000001.1"/>
</dbReference>
<organism evidence="2 3">
    <name type="scientific">Gracilibacillus marinus</name>
    <dbReference type="NCBI Taxonomy" id="630535"/>
    <lineage>
        <taxon>Bacteria</taxon>
        <taxon>Bacillati</taxon>
        <taxon>Bacillota</taxon>
        <taxon>Bacilli</taxon>
        <taxon>Bacillales</taxon>
        <taxon>Bacillaceae</taxon>
        <taxon>Gracilibacillus</taxon>
    </lineage>
</organism>
<comment type="caution">
    <text evidence="2">The sequence shown here is derived from an EMBL/GenBank/DDBJ whole genome shotgun (WGS) entry which is preliminary data.</text>
</comment>
<dbReference type="EMBL" id="JBHSDV010000001">
    <property type="protein sequence ID" value="MFC4387499.1"/>
    <property type="molecule type" value="Genomic_DNA"/>
</dbReference>
<keyword evidence="3" id="KW-1185">Reference proteome</keyword>
<reference evidence="3" key="1">
    <citation type="journal article" date="2019" name="Int. J. Syst. Evol. Microbiol.">
        <title>The Global Catalogue of Microorganisms (GCM) 10K type strain sequencing project: providing services to taxonomists for standard genome sequencing and annotation.</title>
        <authorList>
            <consortium name="The Broad Institute Genomics Platform"/>
            <consortium name="The Broad Institute Genome Sequencing Center for Infectious Disease"/>
            <person name="Wu L."/>
            <person name="Ma J."/>
        </authorList>
    </citation>
    <scope>NUCLEOTIDE SEQUENCE [LARGE SCALE GENOMIC DNA]</scope>
    <source>
        <strain evidence="3">KACC 14058</strain>
    </source>
</reference>
<sequence>MKSLNSYRHQPYQPITTLQAQLNKQKEVNIQLNHENKRLQEEVQLLKDEINNLLACCSLEKKVDYMLKNWLDTEIVGNEEIDRQAFSIKMVDFIKKELQKK</sequence>
<evidence type="ECO:0000256" key="1">
    <source>
        <dbReference type="SAM" id="Coils"/>
    </source>
</evidence>
<dbReference type="Proteomes" id="UP001595880">
    <property type="component" value="Unassembled WGS sequence"/>
</dbReference>
<evidence type="ECO:0000313" key="2">
    <source>
        <dbReference type="EMBL" id="MFC4387499.1"/>
    </source>
</evidence>
<protein>
    <submittedName>
        <fullName evidence="2">Uncharacterized protein</fullName>
    </submittedName>
</protein>
<accession>A0ABV8VUW8</accession>
<proteinExistence type="predicted"/>
<gene>
    <name evidence="2" type="ORF">ACFOZ1_06690</name>
</gene>
<evidence type="ECO:0000313" key="3">
    <source>
        <dbReference type="Proteomes" id="UP001595880"/>
    </source>
</evidence>